<reference evidence="4 5" key="1">
    <citation type="journal article" date="2023" name="Life. Sci Alliance">
        <title>Evolutionary insights into 3D genome organization and epigenetic landscape of Vigna mungo.</title>
        <authorList>
            <person name="Junaid A."/>
            <person name="Singh B."/>
            <person name="Bhatia S."/>
        </authorList>
    </citation>
    <scope>NUCLEOTIDE SEQUENCE [LARGE SCALE GENOMIC DNA]</scope>
    <source>
        <strain evidence="4">Urdbean</strain>
    </source>
</reference>
<dbReference type="EMBL" id="CP144691">
    <property type="protein sequence ID" value="WVY95153.1"/>
    <property type="molecule type" value="Genomic_DNA"/>
</dbReference>
<organism evidence="4 5">
    <name type="scientific">Vigna mungo</name>
    <name type="common">Black gram</name>
    <name type="synonym">Phaseolus mungo</name>
    <dbReference type="NCBI Taxonomy" id="3915"/>
    <lineage>
        <taxon>Eukaryota</taxon>
        <taxon>Viridiplantae</taxon>
        <taxon>Streptophyta</taxon>
        <taxon>Embryophyta</taxon>
        <taxon>Tracheophyta</taxon>
        <taxon>Spermatophyta</taxon>
        <taxon>Magnoliopsida</taxon>
        <taxon>eudicotyledons</taxon>
        <taxon>Gunneridae</taxon>
        <taxon>Pentapetalae</taxon>
        <taxon>rosids</taxon>
        <taxon>fabids</taxon>
        <taxon>Fabales</taxon>
        <taxon>Fabaceae</taxon>
        <taxon>Papilionoideae</taxon>
        <taxon>50 kb inversion clade</taxon>
        <taxon>NPAAA clade</taxon>
        <taxon>indigoferoid/millettioid clade</taxon>
        <taxon>Phaseoleae</taxon>
        <taxon>Vigna</taxon>
    </lineage>
</organism>
<protein>
    <recommendedName>
        <fullName evidence="3">BAH domain-containing protein</fullName>
    </recommendedName>
</protein>
<keyword evidence="5" id="KW-1185">Reference proteome</keyword>
<dbReference type="GO" id="GO:0003682">
    <property type="term" value="F:chromatin binding"/>
    <property type="evidence" value="ECO:0007669"/>
    <property type="project" value="InterPro"/>
</dbReference>
<dbReference type="InterPro" id="IPR043151">
    <property type="entry name" value="BAH_sf"/>
</dbReference>
<accession>A0AAQ3MQG5</accession>
<dbReference type="PANTHER" id="PTHR31917">
    <property type="entry name" value="AGENET DOMAIN-CONTAINING PROTEIN-RELATED"/>
    <property type="match status" value="1"/>
</dbReference>
<sequence length="1125" mass="127435">MVDGEGDESLATVWQRRREPNESAAEARQDTMRVQGRVYSSSLRSDSRSEEEASFSFFSDFDWVLGVIVGYLIFVNWDGCCASFLQIEMHFEVSLLRYWGFEILILGVSILVKDLFGMVNNGCSAVQGLSRTHSTGTCLCLSSALSRVPQGQVKKWRPVGGDRGFTFLAYNLTITYHRINLLARYGSSSFVVLENVLQKKRNMEGGIFPTWKNGSWFELASKDVQENEQFKLLYWRHNSSVLQLSFSSSPCSWQSQGTFLLLLYLPFHHLSPLSLPSHAVSSSSVFPQTKPLPLSLSLDSSGITVTIYTQAKGPVFLFLLDFWAPGSDFLKDFSLICSEAHMVLPSSGETEVVQKVVCIRMMCISGVLLTPAGILFKMAVNNHCFVEWKEQFVSQERGNRVVHYYLKDAAGESILAVVGTERSVRHMCYVVAEEFLEICGKEGSIPTGFKWRSRREVVDWLTSTLSKQNLQGDRSVSPGHNLVQAHETTNDSINEITGARLTDDKDFPMSNSKLSNSDIVWSGVAWRCGKQLRHFPAFWRNGIKIEIQSFVFVMGKGENHYIAYVEDMYEDRRGQKKVKVRWFHHNQEVKGVVPVRNPHPREVFITPCSQVISAECVDGPATVLTREHYEKCMSFFTPTSRDRTHLCFRQFRSNKVKPFDLSKLRGYYAQPILSYLHLDSIPNPERLAGENEDLTACHDVKVGAKRSRSDKGSPQSWISEQGVRKLMRSKQMMVYKTFQVANYARPERRLLSRKQVDCQPWSIHTYKVDDKIELLCQDSGIRGCWFRCTVVQVARKQLKVQYEDVQDEDGNGNLEENFPGIDWLLARAPLWHHRSLTAYGATVRSPLTGPRFAHRHLLVAYPFTCSLYLSSPSQVFVLEKEWVPAFKCARPDKLGMRHSGRPTIRPTPTLEEQELAVEVGHAVDAWWSDGWWEGVVTRIDHCGDDSVQVYFPGECLLMEVCKKDLRISRDWLGDSWIDIKAKPEITTTIFFTANNNSFNTKLSVSPSMDKVGDTVGFGNSCHDPFSKKCDELAIEDQKHVSCEGFTEDGVCVPDNKPSSSEKNTEADNIEIHGCCDEDNTDEHDRVNNDDDSIKNGDNNGNNKDIKVFETSGSDCEPVELMEVAV</sequence>
<evidence type="ECO:0000313" key="4">
    <source>
        <dbReference type="EMBL" id="WVY95153.1"/>
    </source>
</evidence>
<evidence type="ECO:0000313" key="5">
    <source>
        <dbReference type="Proteomes" id="UP001374535"/>
    </source>
</evidence>
<dbReference type="InterPro" id="IPR014002">
    <property type="entry name" value="Agenet_dom_plant"/>
</dbReference>
<dbReference type="Proteomes" id="UP001374535">
    <property type="component" value="Chromosome 10"/>
</dbReference>
<dbReference type="Gene3D" id="2.30.30.490">
    <property type="match status" value="1"/>
</dbReference>
<feature type="region of interest" description="Disordered" evidence="1">
    <location>
        <begin position="1"/>
        <end position="32"/>
    </location>
</feature>
<feature type="compositionally biased region" description="Basic and acidic residues" evidence="1">
    <location>
        <begin position="16"/>
        <end position="31"/>
    </location>
</feature>
<dbReference type="Pfam" id="PF01426">
    <property type="entry name" value="BAH"/>
    <property type="match status" value="1"/>
</dbReference>
<dbReference type="InterPro" id="IPR008395">
    <property type="entry name" value="Agenet-like_dom"/>
</dbReference>
<name>A0AAQ3MQG5_VIGMU</name>
<keyword evidence="2" id="KW-0472">Membrane</keyword>
<keyword evidence="2" id="KW-0812">Transmembrane</keyword>
<proteinExistence type="predicted"/>
<feature type="compositionally biased region" description="Basic and acidic residues" evidence="1">
    <location>
        <begin position="1082"/>
        <end position="1094"/>
    </location>
</feature>
<dbReference type="PROSITE" id="PS51038">
    <property type="entry name" value="BAH"/>
    <property type="match status" value="1"/>
</dbReference>
<feature type="transmembrane region" description="Helical" evidence="2">
    <location>
        <begin position="99"/>
        <end position="119"/>
    </location>
</feature>
<dbReference type="CDD" id="cd04721">
    <property type="entry name" value="BAH_plant_1"/>
    <property type="match status" value="1"/>
</dbReference>
<keyword evidence="2" id="KW-1133">Transmembrane helix</keyword>
<evidence type="ECO:0000259" key="3">
    <source>
        <dbReference type="PROSITE" id="PS51038"/>
    </source>
</evidence>
<evidence type="ECO:0000256" key="1">
    <source>
        <dbReference type="SAM" id="MobiDB-lite"/>
    </source>
</evidence>
<evidence type="ECO:0000256" key="2">
    <source>
        <dbReference type="SAM" id="Phobius"/>
    </source>
</evidence>
<dbReference type="Pfam" id="PF05641">
    <property type="entry name" value="Agenet"/>
    <property type="match status" value="1"/>
</dbReference>
<feature type="transmembrane region" description="Helical" evidence="2">
    <location>
        <begin position="63"/>
        <end position="87"/>
    </location>
</feature>
<dbReference type="PANTHER" id="PTHR31917:SF101">
    <property type="entry name" value="OS07G0607300 PROTEIN"/>
    <property type="match status" value="1"/>
</dbReference>
<dbReference type="SMART" id="SM00439">
    <property type="entry name" value="BAH"/>
    <property type="match status" value="1"/>
</dbReference>
<dbReference type="SMART" id="SM00743">
    <property type="entry name" value="Agenet"/>
    <property type="match status" value="2"/>
</dbReference>
<feature type="region of interest" description="Disordered" evidence="1">
    <location>
        <begin position="1074"/>
        <end position="1110"/>
    </location>
</feature>
<gene>
    <name evidence="4" type="ORF">V8G54_034241</name>
</gene>
<feature type="domain" description="BAH" evidence="3">
    <location>
        <begin position="543"/>
        <end position="662"/>
    </location>
</feature>
<dbReference type="InterPro" id="IPR001025">
    <property type="entry name" value="BAH_dom"/>
</dbReference>
<dbReference type="AlphaFoldDB" id="A0AAQ3MQG5"/>